<dbReference type="AlphaFoldDB" id="A0A6C0AP65"/>
<protein>
    <submittedName>
        <fullName evidence="1">Uncharacterized protein</fullName>
    </submittedName>
</protein>
<accession>A0A6C0AP65</accession>
<proteinExistence type="predicted"/>
<sequence length="165" mass="19820">MCYTYIYDTIEQPYHMSHRLFNKSIGDRASICKLADAFIKVLYKIDILELLTKCNQNLPLPEFSDEITYTNWLWSKIQLEYPELFPKFYEEIQEITDKIEFVKHKFRIILGNLFSIHRDHTVKQFYIEKSVGPVPFHELVIIRIKANLPIPEYKSEKYGREDIYC</sequence>
<name>A0A6C0AP65_9ZZZZ</name>
<evidence type="ECO:0000313" key="1">
    <source>
        <dbReference type="EMBL" id="QHS81396.1"/>
    </source>
</evidence>
<dbReference type="EMBL" id="MN740736">
    <property type="protein sequence ID" value="QHS81396.1"/>
    <property type="molecule type" value="Genomic_DNA"/>
</dbReference>
<reference evidence="1" key="1">
    <citation type="journal article" date="2020" name="Nature">
        <title>Giant virus diversity and host interactions through global metagenomics.</title>
        <authorList>
            <person name="Schulz F."/>
            <person name="Roux S."/>
            <person name="Paez-Espino D."/>
            <person name="Jungbluth S."/>
            <person name="Walsh D.A."/>
            <person name="Denef V.J."/>
            <person name="McMahon K.D."/>
            <person name="Konstantinidis K.T."/>
            <person name="Eloe-Fadrosh E.A."/>
            <person name="Kyrpides N.C."/>
            <person name="Woyke T."/>
        </authorList>
    </citation>
    <scope>NUCLEOTIDE SEQUENCE</scope>
    <source>
        <strain evidence="1">GVMAG-S-1101161-73</strain>
    </source>
</reference>
<organism evidence="1">
    <name type="scientific">viral metagenome</name>
    <dbReference type="NCBI Taxonomy" id="1070528"/>
    <lineage>
        <taxon>unclassified sequences</taxon>
        <taxon>metagenomes</taxon>
        <taxon>organismal metagenomes</taxon>
    </lineage>
</organism>